<sequence length="131" mass="14490">SKNNCSPCSGTQMKTTARRQLTSPSSEHSIQELIGQCRLRFPFPKGASESIEPSNSTIKKFPAKPFTPSASTSAPRSRKPTKIALVLNKEGQLNSEEQARREREGLCFYCGGKHELESCVKRCGKKNCLSR</sequence>
<evidence type="ECO:0000256" key="1">
    <source>
        <dbReference type="SAM" id="MobiDB-lite"/>
    </source>
</evidence>
<dbReference type="VEuPathDB" id="FungiDB:VP01_7449g1"/>
<evidence type="ECO:0000313" key="2">
    <source>
        <dbReference type="EMBL" id="KNZ46241.1"/>
    </source>
</evidence>
<protein>
    <submittedName>
        <fullName evidence="2">Uncharacterized protein</fullName>
    </submittedName>
</protein>
<name>A0A0L6UCI1_9BASI</name>
<dbReference type="AlphaFoldDB" id="A0A0L6UCI1"/>
<accession>A0A0L6UCI1</accession>
<gene>
    <name evidence="2" type="ORF">VP01_7449g1</name>
</gene>
<dbReference type="EMBL" id="LAVV01012882">
    <property type="protein sequence ID" value="KNZ46241.1"/>
    <property type="molecule type" value="Genomic_DNA"/>
</dbReference>
<comment type="caution">
    <text evidence="2">The sequence shown here is derived from an EMBL/GenBank/DDBJ whole genome shotgun (WGS) entry which is preliminary data.</text>
</comment>
<dbReference type="Proteomes" id="UP000037035">
    <property type="component" value="Unassembled WGS sequence"/>
</dbReference>
<evidence type="ECO:0000313" key="3">
    <source>
        <dbReference type="Proteomes" id="UP000037035"/>
    </source>
</evidence>
<feature type="region of interest" description="Disordered" evidence="1">
    <location>
        <begin position="47"/>
        <end position="81"/>
    </location>
</feature>
<organism evidence="2 3">
    <name type="scientific">Puccinia sorghi</name>
    <dbReference type="NCBI Taxonomy" id="27349"/>
    <lineage>
        <taxon>Eukaryota</taxon>
        <taxon>Fungi</taxon>
        <taxon>Dikarya</taxon>
        <taxon>Basidiomycota</taxon>
        <taxon>Pucciniomycotina</taxon>
        <taxon>Pucciniomycetes</taxon>
        <taxon>Pucciniales</taxon>
        <taxon>Pucciniaceae</taxon>
        <taxon>Puccinia</taxon>
    </lineage>
</organism>
<reference evidence="2 3" key="1">
    <citation type="submission" date="2015-08" db="EMBL/GenBank/DDBJ databases">
        <title>Next Generation Sequencing and Analysis of the Genome of Puccinia sorghi L Schw, the Causal Agent of Maize Common Rust.</title>
        <authorList>
            <person name="Rochi L."/>
            <person name="Burguener G."/>
            <person name="Darino M."/>
            <person name="Turjanski A."/>
            <person name="Kreff E."/>
            <person name="Dieguez M.J."/>
            <person name="Sacco F."/>
        </authorList>
    </citation>
    <scope>NUCLEOTIDE SEQUENCE [LARGE SCALE GENOMIC DNA]</scope>
    <source>
        <strain evidence="2 3">RO10H11247</strain>
    </source>
</reference>
<proteinExistence type="predicted"/>
<feature type="region of interest" description="Disordered" evidence="1">
    <location>
        <begin position="1"/>
        <end position="27"/>
    </location>
</feature>
<keyword evidence="3" id="KW-1185">Reference proteome</keyword>
<feature type="non-terminal residue" evidence="2">
    <location>
        <position position="1"/>
    </location>
</feature>